<evidence type="ECO:0000256" key="1">
    <source>
        <dbReference type="SAM" id="Phobius"/>
    </source>
</evidence>
<protein>
    <recommendedName>
        <fullName evidence="4">Membrane protein DUF2157</fullName>
    </recommendedName>
</protein>
<dbReference type="EMBL" id="QGDT01000002">
    <property type="protein sequence ID" value="PWJ59454.1"/>
    <property type="molecule type" value="Genomic_DNA"/>
</dbReference>
<keyword evidence="1" id="KW-1133">Transmembrane helix</keyword>
<dbReference type="Proteomes" id="UP000245880">
    <property type="component" value="Unassembled WGS sequence"/>
</dbReference>
<feature type="transmembrane region" description="Helical" evidence="1">
    <location>
        <begin position="146"/>
        <end position="178"/>
    </location>
</feature>
<keyword evidence="1" id="KW-0472">Membrane</keyword>
<feature type="transmembrane region" description="Helical" evidence="1">
    <location>
        <begin position="79"/>
        <end position="101"/>
    </location>
</feature>
<proteinExistence type="predicted"/>
<keyword evidence="3" id="KW-1185">Reference proteome</keyword>
<reference evidence="2 3" key="1">
    <citation type="submission" date="2018-03" db="EMBL/GenBank/DDBJ databases">
        <title>Genomic Encyclopedia of Archaeal and Bacterial Type Strains, Phase II (KMG-II): from individual species to whole genera.</title>
        <authorList>
            <person name="Goeker M."/>
        </authorList>
    </citation>
    <scope>NUCLEOTIDE SEQUENCE [LARGE SCALE GENOMIC DNA]</scope>
    <source>
        <strain evidence="2 3">DSM 100346</strain>
    </source>
</reference>
<sequence>MKVQKEEDETIRKAIKHWEDQQLITKDQSARLTESYEVEPGNLDAVAKYALIAAISCGLLAFGSLIVDEKWIEQLRKSWGYSEWAVGLLFSIVSVALIYWVKARQANRPEDRASIEIINIGIGLSVAISIAYWMRHFDSLSSQYQLPLLLATLCYFIIAAMLQSKTLWTVMILAATGWWASQTHQWADGDFRFAGMNYPLRMTLFGLLIWISSFVLDRFPRLISFKATTYTAGLILFLTAAWTLSIFGNYDDLERWTSIKQQDFWYWALGFTLLLALLLTLAIKTEQAILRDITLIFFLLNLYTRYFEYFWERTNKGIFFAVLALSFWFVAKKAGEWRSRRRIDEPSSR</sequence>
<gene>
    <name evidence="2" type="ORF">CLV98_102287</name>
</gene>
<evidence type="ECO:0000313" key="2">
    <source>
        <dbReference type="EMBL" id="PWJ59454.1"/>
    </source>
</evidence>
<organism evidence="2 3">
    <name type="scientific">Dyadobacter jejuensis</name>
    <dbReference type="NCBI Taxonomy" id="1082580"/>
    <lineage>
        <taxon>Bacteria</taxon>
        <taxon>Pseudomonadati</taxon>
        <taxon>Bacteroidota</taxon>
        <taxon>Cytophagia</taxon>
        <taxon>Cytophagales</taxon>
        <taxon>Spirosomataceae</taxon>
        <taxon>Dyadobacter</taxon>
    </lineage>
</organism>
<name>A0A316AQI8_9BACT</name>
<feature type="transmembrane region" description="Helical" evidence="1">
    <location>
        <begin position="289"/>
        <end position="307"/>
    </location>
</feature>
<keyword evidence="1" id="KW-0812">Transmembrane</keyword>
<feature type="transmembrane region" description="Helical" evidence="1">
    <location>
        <begin position="113"/>
        <end position="134"/>
    </location>
</feature>
<feature type="transmembrane region" description="Helical" evidence="1">
    <location>
        <begin position="313"/>
        <end position="331"/>
    </location>
</feature>
<feature type="transmembrane region" description="Helical" evidence="1">
    <location>
        <begin position="198"/>
        <end position="216"/>
    </location>
</feature>
<comment type="caution">
    <text evidence="2">The sequence shown here is derived from an EMBL/GenBank/DDBJ whole genome shotgun (WGS) entry which is preliminary data.</text>
</comment>
<feature type="transmembrane region" description="Helical" evidence="1">
    <location>
        <begin position="264"/>
        <end position="282"/>
    </location>
</feature>
<feature type="transmembrane region" description="Helical" evidence="1">
    <location>
        <begin position="46"/>
        <end position="67"/>
    </location>
</feature>
<feature type="transmembrane region" description="Helical" evidence="1">
    <location>
        <begin position="223"/>
        <end position="244"/>
    </location>
</feature>
<dbReference type="OrthoDB" id="1120077at2"/>
<dbReference type="AlphaFoldDB" id="A0A316AQI8"/>
<accession>A0A316AQI8</accession>
<evidence type="ECO:0000313" key="3">
    <source>
        <dbReference type="Proteomes" id="UP000245880"/>
    </source>
</evidence>
<evidence type="ECO:0008006" key="4">
    <source>
        <dbReference type="Google" id="ProtNLM"/>
    </source>
</evidence>
<dbReference type="RefSeq" id="WP_109673328.1">
    <property type="nucleotide sequence ID" value="NZ_QGDT01000002.1"/>
</dbReference>